<feature type="disulfide bond" evidence="11">
    <location>
        <begin position="3682"/>
        <end position="3709"/>
    </location>
</feature>
<dbReference type="EMBL" id="CAJNOE010000490">
    <property type="protein sequence ID" value="CAF1241914.1"/>
    <property type="molecule type" value="Genomic_DNA"/>
</dbReference>
<dbReference type="InterPro" id="IPR050971">
    <property type="entry name" value="Cadherin-domain_protein"/>
</dbReference>
<keyword evidence="8 11" id="KW-1015">Disulfide bond</keyword>
<dbReference type="InterPro" id="IPR001791">
    <property type="entry name" value="Laminin_G"/>
</dbReference>
<keyword evidence="6 12" id="KW-1133">Transmembrane helix</keyword>
<dbReference type="GO" id="GO:0005509">
    <property type="term" value="F:calcium ion binding"/>
    <property type="evidence" value="ECO:0007669"/>
    <property type="project" value="UniProtKB-UniRule"/>
</dbReference>
<comment type="subcellular location">
    <subcellularLocation>
        <location evidence="1">Membrane</location>
    </subcellularLocation>
</comment>
<dbReference type="SMART" id="SM00181">
    <property type="entry name" value="EGF"/>
    <property type="match status" value="3"/>
</dbReference>
<dbReference type="SMART" id="SM00282">
    <property type="entry name" value="LamG"/>
    <property type="match status" value="1"/>
</dbReference>
<evidence type="ECO:0000256" key="9">
    <source>
        <dbReference type="PROSITE-ProRule" id="PRU00043"/>
    </source>
</evidence>
<feature type="domain" description="Cadherin" evidence="16">
    <location>
        <begin position="3025"/>
        <end position="3123"/>
    </location>
</feature>
<evidence type="ECO:0000256" key="6">
    <source>
        <dbReference type="ARBA" id="ARBA00022989"/>
    </source>
</evidence>
<dbReference type="GO" id="GO:0005886">
    <property type="term" value="C:plasma membrane"/>
    <property type="evidence" value="ECO:0007669"/>
    <property type="project" value="InterPro"/>
</dbReference>
<dbReference type="PRINTS" id="PR00205">
    <property type="entry name" value="CADHERIN"/>
</dbReference>
<comment type="caution">
    <text evidence="17">The sequence shown here is derived from an EMBL/GenBank/DDBJ whole genome shotgun (WGS) entry which is preliminary data.</text>
</comment>
<dbReference type="InterPro" id="IPR013320">
    <property type="entry name" value="ConA-like_dom_sf"/>
</dbReference>
<feature type="domain" description="EGF-like" evidence="15">
    <location>
        <begin position="3721"/>
        <end position="3759"/>
    </location>
</feature>
<evidence type="ECO:0000256" key="3">
    <source>
        <dbReference type="ARBA" id="ARBA00022737"/>
    </source>
</evidence>
<keyword evidence="4 9" id="KW-0106">Calcium</keyword>
<keyword evidence="3" id="KW-0677">Repeat</keyword>
<evidence type="ECO:0000256" key="7">
    <source>
        <dbReference type="ARBA" id="ARBA00023136"/>
    </source>
</evidence>
<feature type="domain" description="Laminin G" evidence="14">
    <location>
        <begin position="3549"/>
        <end position="3709"/>
    </location>
</feature>
<evidence type="ECO:0000256" key="1">
    <source>
        <dbReference type="ARBA" id="ARBA00004370"/>
    </source>
</evidence>
<keyword evidence="2 12" id="KW-0812">Transmembrane</keyword>
<feature type="domain" description="Cadherin" evidence="16">
    <location>
        <begin position="2169"/>
        <end position="2251"/>
    </location>
</feature>
<feature type="domain" description="Cadherin" evidence="16">
    <location>
        <begin position="2065"/>
        <end position="2155"/>
    </location>
</feature>
<dbReference type="Gene3D" id="2.60.40.60">
    <property type="entry name" value="Cadherins"/>
    <property type="match status" value="13"/>
</dbReference>
<feature type="signal peptide" evidence="13">
    <location>
        <begin position="1"/>
        <end position="18"/>
    </location>
</feature>
<dbReference type="PANTHER" id="PTHR24025:SF31">
    <property type="entry name" value="NEURAL-CADHERIN"/>
    <property type="match status" value="1"/>
</dbReference>
<organism evidence="17 18">
    <name type="scientific">Adineta steineri</name>
    <dbReference type="NCBI Taxonomy" id="433720"/>
    <lineage>
        <taxon>Eukaryota</taxon>
        <taxon>Metazoa</taxon>
        <taxon>Spiralia</taxon>
        <taxon>Gnathifera</taxon>
        <taxon>Rotifera</taxon>
        <taxon>Eurotatoria</taxon>
        <taxon>Bdelloidea</taxon>
        <taxon>Adinetida</taxon>
        <taxon>Adinetidae</taxon>
        <taxon>Adineta</taxon>
    </lineage>
</organism>
<dbReference type="InterPro" id="IPR002126">
    <property type="entry name" value="Cadherin-like_dom"/>
</dbReference>
<sequence length="4121" mass="485507">MSSLHIFIVYVFLTIVIADDKNNIYFTQSTYDIWCQENILSNSLLLYPNHIPIGIYHTSTIKFLEYQLNDDNDLFYVKTKRIADFYFFILNIIRPLDINREYQDIYIFHIQANIITKHGNYTEQAKIRLHVADSNDNDGVFNMDIYEKNFTEPIDISQPLIHFHATDADEIQHAQILYEFSSVSFNNTFSLHPYTGELYLLSKNNLQSIYEFDIYAYDRHRKYFMNNDIKAKAHVKLIFPAKKILRYVRTIFNEIIEFEQLVSSYKIFFNQKSTWNLVNIHQPILTIDIFPQISSFEIFILNNSSLNSINLFFYQNQIYFKTFSFHQYNLHLLICFFNRTKCQYTNYYLTPSINLTSLQFYFKSIQPIFINENLPIHSYITHIQLQYNNIIPNQQLNIDYKLLNNHNQFYLHRKTGILYLAKSLKYQKYFLEIQADINFLTQYYSLKTNIEINVREINKYRPIFSNNTLTELFQLPYQFQAFDFDQNKETNGRITYHLWNCFDQCSFEMNPNNGILKLKTDQYFNKEKTYYLQIIAFDWGEPISLESRIDVRINLSKGLFKRDLETRWKNKSLSTINRTSFLTQFSKIETIYLNIGFKHHSISYQLSENMEINTIIDHLPIEYDSFPLYINNEQDNVFFYLINDTSVPFTIDSNHKSLILINSLDREKQNQYNFEIELKLIPTYIIKLQEIYTTQNNNLSFDFQYSNKYYQKIFITIYINDINDNIPSCESLHQHIYLNENQIQTNIFHVQAFDPDQGENGTVIYSLLNYNTYFTINSSTGLLDCIQLIDREQISHLHLYIIASDQGQQLQLQSICMTIHITILDRNDNIPQFSLASYIFEISFDLPRETIFGQIYASDLDQSDKLFYSIDSNLYIKIDKYTGHLRLKTDLHHFINQSLNFTVKVSDGLHINQTWIYISVKRFIEVQQPILIPEPAYSIIINQSLPAQTIITNIYHRLKLPKASVDFIEIIHEENIIPFDIDQQGSIRLIHTITDLLNSSYWLPIRLTRYRAHPPHSFIHIHISIREENFYLPQCIDNYQYIKLYDFSIQYPFTSIQALSYYDNIHLEYTIIKNNINEKIFSINKQTGFMQVLPLIENNYLTKSDYLLTIQVFDRQHQLSVDCYLNINLIQRYQLTPNFLYSSIYNIDLIKSASNYERLRQRLFQVIALLDHEVYDKNLEVRYRIIDPNQYFIINRQTGYIATKQSLHDHRTYEFNVEAFTVAHDNDIEEDESDHDEQHSDRRKWRIVSSRVILPIKIRIQPINIINSSLLLPSSSSMNKSTTSIVLLTTTKVGSIILELGKKNTYTQWFIMISQIDHTRYFHVNFQSGELILIRPLHELINKTTMIELHINVTHNWIHMDTIKIYIHIMNDKHVLMHFSQADYYTSVSKNLPIGIEIAHLTIENPSDNCTYNIHSVERIKSKDFFHIDSYSGSITIIQSLENSLSEKHLLTIIYQCQYSTQLAFTRLHINILDKDKLKFQTNNFYRFTRDNYLVIFESTLMNNQKRSLINLELINNKNYKDRIKPDAQIIQGDPLGLFSIDSSTQSLILLDESRSRSYIYPIQLTIIDTSQKEFINCTVTIFISNIGIQFTCPSHLNSSPYLFTYESIPTSSIDRFTGQQYDHYNSLTIHGFDPLTPMNIIECVMNSPIKFPNKTKDFIFDEEIYSGYINNSLFVYHNQEPMYLSIKNRYNYLNPYDITYHFMNQTSMNSFQLDNYTGIIKYISKKKLFMQYSFLILAKYQSLFTFTRLNIFIHHTKQKIYKFQLYKPLVNNYTIGYLNELNSNLKIYDKKISSMFSIDINRRLFIRNETLILNEGNFFKFFIGTIRIEIHILLKEILRCSLNRFYSNIDNDLIGFIEILNSNQKRTFRLLNYNHLFILDHQYGFLRYRNQNQLIRDDLILLIEIENARCLVTFNEYSPNNTMIKTTNNNLEIERFHGIKKSFDEINLHINNSSNILNQAPIFSQQMYKFSLHLTNNINKPIIIGQISAQPYNKNRSHLIYQFLSSTKHFYINPDNGIMNYVSNKYDNKTIRQFQIIAHDLIYQQNAIANVIIYIFPPESISLNSLIYHQTISEILPPGSIIFQPNIFHTQNFQYSLLDYDTNLFKINLNTGQIILRNYLFDLFYSLKIYVSPINQILIIKLTVLDYNDHPPMFFNLPLNLTISSVDTFITKLSAYDLDLSDNEHLKYYLLDKNQQKIFSINQTNGIITSKTSINHTSFQLKIAVSDGLHLTKQYLPITIYDYLQNSPKFSSDEYTFQYNEILGQIYAYDPDLNDQITYQLYLEPDGIQIDHYSGLITSNKTYLSPIIEFFASASDRAQQIVYTKIIILFPIEPRFTSNLYHIFLSSLIKTPSEIFHFQLVDTFNQPLSSTRFELEHSTHFLQINQNKLILKDLFHQSKIYYFNINGYWKNMTCQTTIQILYGEKHLKLNKNFYEFYLEIEILKENFFIEKFELKNISLKIRSTPLTIQNCTENFYINEKKLYFNNYPILSNLCFFELQFINEKITTTSQIKIPFIQSDFKPKFSSNIYYFYTKNIQVFAKSSNTIRYKLQTNSYGLIINQTTGILSFKYTSYRINSIDQIQLLVYAIDEKTYLNDTALINIILNKRKQFAIPSAIALCSNRTISISDQSLPGTIIQDIYFKNDTNNHYYILSGDKYNLFSINKLGQLYLVSSILNQTSDDYFELTILKSSSSLIYCRTNISIIRTPKWSHFICPVMPIEWMIEEECAIGTKIGNIKDILYMINNNSELIDQINMKLTITKDSHAFILNSTTGFLISKSRLDYEEKYLYSFSIFLEPEQLNCSLSILIKLININDNSISFDRKSLTYTIDENNLIPYYIGRIQLIDIDQLSFFHYKYYLKELSSQILIEPQTGSIILLIKLDREIHGKKLQYEIHAINNYNKKNLTDILVININDLNDHGPLFEKDNYQISLNKSIQPGKHIFQITASSYDPIQNGNISYLLINSLSMFSIEKYTGNIYLNDFIPSTITNITLIIEAFENEINLTDRTNIFISITNDDYIYFNIENKNQCSINENQPNGTNICMIGKNSKDFIYILIDPMNLFDILSNNGTIINRKIFDYEIDNHEYNVTVVAHDKKNQSISLSSLNLTIYIQNLNDNPPKFLIQNFTTLYYFFYPTIKTILYIIHVIDRDESILTYEIINDTSLTYRLRTSSNSTELILMKSVNNNHEDNLVIRVWDSKIFFSDLYLRIIYFQYQNPYPKLLVQTIDGYVNFQENSSAIKLGQLSLHNQSQYSYTYFQLISHKHFFLKYVSNNQTELYFKPSHQSSLVNFQIHIIPITLSKPIPEILFHNKTKVFFPSTIKPQTINIHLWSITNEMLNRTISLIININPNTTYEQFIIHNLPLIRQNLAQIIGVHTHHVHIYTFDLKHNQIELLIAVVRSISIRYIHKKFLYNLLKNSTNIFEKILYNQCQSNPCEHDGYCINYINLLNNQYEYLYYNTYERLIPKYKRNIKCLCKNNYYGEYCQFKENKQSPCSSNPCLPMERCIELNSTFYTCQCMDELCNYDDIAIENSYECINTNSPTCRDSSNTLTFDGYSLIQMNLTMSIIQHLNITFSFRTELTQGKLFKLIYFNENIHSLTIQIINGFIQIELNEQILLQINHLLINDGQWHDIYFSIDYSHNYFYYLLRLDYVFSDKISLYQKAYSKNYTQLIIGSDFDGCIGNLTLNNQSIFSQNNSIEFIGTKNGCQSVEIVREYIDNDDICSLYHPCYHGGICTNNGFSFICNCSTKRFTGRQCEYDLYPCESQPCYFNKQCIPFVSNSNKSYTCIPTLILLSTTIKRSIYITLIIIIIICILLLSILYYCKKYKRKFHRNKLSVSSPLLVHKSSLIMNQIESPMDTLVKLDCDKKQTTKLITLADNIRSDSIINNYDERDFHQPFDFLNHNYHDSKYYSTIEQINALSDNCRNDYTSFEYDDTDIPQTTDLFDFSSSPAKYFNIRNSDSQVNYHIRMNTLSDLTENFTEQNDIDLTESSNVSSDLDQTLLNSSPKTSDNKCSVFFNYNNNMPTSTISLSDTPMYARIVKTPKLIVNSMSTIERLRLSNPLALAPTLFIKPIDNIHGDRNRLTSKTPMINRLKHASDSDLQTEDMSSKLTSFFQTDV</sequence>
<dbReference type="PROSITE" id="PS00022">
    <property type="entry name" value="EGF_1"/>
    <property type="match status" value="1"/>
</dbReference>
<proteinExistence type="predicted"/>
<feature type="domain" description="Cadherin" evidence="16">
    <location>
        <begin position="362"/>
        <end position="464"/>
    </location>
</feature>
<feature type="domain" description="Cadherin" evidence="16">
    <location>
        <begin position="1063"/>
        <end position="1139"/>
    </location>
</feature>
<evidence type="ECO:0000313" key="17">
    <source>
        <dbReference type="EMBL" id="CAF1241914.1"/>
    </source>
</evidence>
<evidence type="ECO:0000256" key="8">
    <source>
        <dbReference type="ARBA" id="ARBA00023157"/>
    </source>
</evidence>
<dbReference type="PROSITE" id="PS00010">
    <property type="entry name" value="ASX_HYDROXYL"/>
    <property type="match status" value="1"/>
</dbReference>
<dbReference type="Gene3D" id="2.60.120.200">
    <property type="match status" value="1"/>
</dbReference>
<evidence type="ECO:0000256" key="13">
    <source>
        <dbReference type="SAM" id="SignalP"/>
    </source>
</evidence>
<dbReference type="FunFam" id="2.60.40.60:FF:000092">
    <property type="entry name" value="Protocadherin 8"/>
    <property type="match status" value="1"/>
</dbReference>
<dbReference type="InterPro" id="IPR020894">
    <property type="entry name" value="Cadherin_CS"/>
</dbReference>
<comment type="caution">
    <text evidence="10">Lacks conserved residue(s) required for the propagation of feature annotation.</text>
</comment>
<dbReference type="InterPro" id="IPR015919">
    <property type="entry name" value="Cadherin-like_sf"/>
</dbReference>
<dbReference type="Pfam" id="PF00028">
    <property type="entry name" value="Cadherin"/>
    <property type="match status" value="1"/>
</dbReference>
<dbReference type="InterPro" id="IPR000152">
    <property type="entry name" value="EGF-type_Asp/Asn_hydroxyl_site"/>
</dbReference>
<gene>
    <name evidence="17" type="ORF">IZO911_LOCUS30843</name>
</gene>
<dbReference type="PROSITE" id="PS50268">
    <property type="entry name" value="CADHERIN_2"/>
    <property type="match status" value="11"/>
</dbReference>
<evidence type="ECO:0000256" key="10">
    <source>
        <dbReference type="PROSITE-ProRule" id="PRU00076"/>
    </source>
</evidence>
<evidence type="ECO:0000256" key="4">
    <source>
        <dbReference type="ARBA" id="ARBA00022837"/>
    </source>
</evidence>
<name>A0A814ZHB3_9BILA</name>
<feature type="domain" description="Cadherin" evidence="16">
    <location>
        <begin position="745"/>
        <end position="833"/>
    </location>
</feature>
<keyword evidence="13" id="KW-0732">Signal</keyword>
<evidence type="ECO:0000259" key="15">
    <source>
        <dbReference type="PROSITE" id="PS50026"/>
    </source>
</evidence>
<evidence type="ECO:0000259" key="16">
    <source>
        <dbReference type="PROSITE" id="PS50268"/>
    </source>
</evidence>
<dbReference type="PROSITE" id="PS50026">
    <property type="entry name" value="EGF_3"/>
    <property type="match status" value="1"/>
</dbReference>
<dbReference type="PANTHER" id="PTHR24025">
    <property type="entry name" value="DESMOGLEIN FAMILY MEMBER"/>
    <property type="match status" value="1"/>
</dbReference>
<keyword evidence="10" id="KW-0245">EGF-like domain</keyword>
<feature type="domain" description="Cadherin" evidence="16">
    <location>
        <begin position="64"/>
        <end position="141"/>
    </location>
</feature>
<keyword evidence="7 12" id="KW-0472">Membrane</keyword>
<protein>
    <submittedName>
        <fullName evidence="17">Uncharacterized protein</fullName>
    </submittedName>
</protein>
<dbReference type="CDD" id="cd11304">
    <property type="entry name" value="Cadherin_repeat"/>
    <property type="match status" value="13"/>
</dbReference>
<evidence type="ECO:0000259" key="14">
    <source>
        <dbReference type="PROSITE" id="PS50025"/>
    </source>
</evidence>
<keyword evidence="5" id="KW-0130">Cell adhesion</keyword>
<evidence type="ECO:0000256" key="5">
    <source>
        <dbReference type="ARBA" id="ARBA00022889"/>
    </source>
</evidence>
<feature type="domain" description="Cadherin" evidence="16">
    <location>
        <begin position="598"/>
        <end position="729"/>
    </location>
</feature>
<evidence type="ECO:0000313" key="18">
    <source>
        <dbReference type="Proteomes" id="UP000663860"/>
    </source>
</evidence>
<dbReference type="CDD" id="cd00054">
    <property type="entry name" value="EGF_CA"/>
    <property type="match status" value="2"/>
</dbReference>
<feature type="domain" description="Cadherin" evidence="16">
    <location>
        <begin position="2822"/>
        <end position="2924"/>
    </location>
</feature>
<feature type="chain" id="PRO_5032531564" evidence="13">
    <location>
        <begin position="19"/>
        <end position="4121"/>
    </location>
</feature>
<reference evidence="17" key="1">
    <citation type="submission" date="2021-02" db="EMBL/GenBank/DDBJ databases">
        <authorList>
            <person name="Nowell W R."/>
        </authorList>
    </citation>
    <scope>NUCLEOTIDE SEQUENCE</scope>
</reference>
<accession>A0A814ZHB3</accession>
<dbReference type="PROSITE" id="PS00232">
    <property type="entry name" value="CADHERIN_1"/>
    <property type="match status" value="2"/>
</dbReference>
<evidence type="ECO:0000256" key="2">
    <source>
        <dbReference type="ARBA" id="ARBA00022692"/>
    </source>
</evidence>
<dbReference type="PROSITE" id="PS50025">
    <property type="entry name" value="LAM_G_DOMAIN"/>
    <property type="match status" value="1"/>
</dbReference>
<dbReference type="CDD" id="cd00110">
    <property type="entry name" value="LamG"/>
    <property type="match status" value="1"/>
</dbReference>
<dbReference type="SUPFAM" id="SSF49899">
    <property type="entry name" value="Concanavalin A-like lectins/glucanases"/>
    <property type="match status" value="1"/>
</dbReference>
<dbReference type="Proteomes" id="UP000663860">
    <property type="component" value="Unassembled WGS sequence"/>
</dbReference>
<evidence type="ECO:0000256" key="11">
    <source>
        <dbReference type="PROSITE-ProRule" id="PRU00122"/>
    </source>
</evidence>
<dbReference type="Gene3D" id="2.10.25.10">
    <property type="entry name" value="Laminin"/>
    <property type="match status" value="2"/>
</dbReference>
<feature type="transmembrane region" description="Helical" evidence="12">
    <location>
        <begin position="3804"/>
        <end position="3825"/>
    </location>
</feature>
<dbReference type="SUPFAM" id="SSF49313">
    <property type="entry name" value="Cadherin-like"/>
    <property type="match status" value="11"/>
</dbReference>
<feature type="domain" description="Cadherin" evidence="16">
    <location>
        <begin position="2925"/>
        <end position="3023"/>
    </location>
</feature>
<dbReference type="GO" id="GO:0005911">
    <property type="term" value="C:cell-cell junction"/>
    <property type="evidence" value="ECO:0007669"/>
    <property type="project" value="TreeGrafter"/>
</dbReference>
<evidence type="ECO:0000256" key="12">
    <source>
        <dbReference type="SAM" id="Phobius"/>
    </source>
</evidence>
<feature type="domain" description="Cadherin" evidence="16">
    <location>
        <begin position="2724"/>
        <end position="2821"/>
    </location>
</feature>
<dbReference type="InterPro" id="IPR000742">
    <property type="entry name" value="EGF"/>
</dbReference>
<dbReference type="SMART" id="SM00112">
    <property type="entry name" value="CA"/>
    <property type="match status" value="10"/>
</dbReference>
<dbReference type="GO" id="GO:0007156">
    <property type="term" value="P:homophilic cell adhesion via plasma membrane adhesion molecules"/>
    <property type="evidence" value="ECO:0007669"/>
    <property type="project" value="InterPro"/>
</dbReference>